<organism evidence="5">
    <name type="scientific">uncultured Chloroflexota bacterium</name>
    <dbReference type="NCBI Taxonomy" id="166587"/>
    <lineage>
        <taxon>Bacteria</taxon>
        <taxon>Bacillati</taxon>
        <taxon>Chloroflexota</taxon>
        <taxon>environmental samples</taxon>
    </lineage>
</organism>
<dbReference type="EMBL" id="CADCTC010000144">
    <property type="protein sequence ID" value="CAA9256795.1"/>
    <property type="molecule type" value="Genomic_DNA"/>
</dbReference>
<evidence type="ECO:0000313" key="5">
    <source>
        <dbReference type="EMBL" id="CAA9256795.1"/>
    </source>
</evidence>
<keyword evidence="3" id="KW-0812">Transmembrane</keyword>
<feature type="domain" description="PDZ" evidence="4">
    <location>
        <begin position="291"/>
        <end position="331"/>
    </location>
</feature>
<dbReference type="InterPro" id="IPR001940">
    <property type="entry name" value="Peptidase_S1C"/>
</dbReference>
<evidence type="ECO:0000259" key="4">
    <source>
        <dbReference type="PROSITE" id="PS50106"/>
    </source>
</evidence>
<dbReference type="Gene3D" id="2.30.42.10">
    <property type="match status" value="1"/>
</dbReference>
<dbReference type="PRINTS" id="PR00834">
    <property type="entry name" value="PROTEASES2C"/>
</dbReference>
<keyword evidence="3" id="KW-0472">Membrane</keyword>
<dbReference type="PANTHER" id="PTHR43343:SF3">
    <property type="entry name" value="PROTEASE DO-LIKE 8, CHLOROPLASTIC"/>
    <property type="match status" value="1"/>
</dbReference>
<dbReference type="Gene3D" id="2.40.10.120">
    <property type="match status" value="1"/>
</dbReference>
<reference evidence="5" key="1">
    <citation type="submission" date="2020-02" db="EMBL/GenBank/DDBJ databases">
        <authorList>
            <person name="Meier V. D."/>
        </authorList>
    </citation>
    <scope>NUCLEOTIDE SEQUENCE</scope>
    <source>
        <strain evidence="5">AVDCRST_MAG77</strain>
    </source>
</reference>
<dbReference type="AlphaFoldDB" id="A0A6J4IMY1"/>
<name>A0A6J4IMY1_9CHLR</name>
<evidence type="ECO:0000256" key="3">
    <source>
        <dbReference type="SAM" id="Phobius"/>
    </source>
</evidence>
<dbReference type="InterPro" id="IPR051201">
    <property type="entry name" value="Chloro_Bact_Ser_Proteases"/>
</dbReference>
<dbReference type="PROSITE" id="PS50106">
    <property type="entry name" value="PDZ"/>
    <property type="match status" value="1"/>
</dbReference>
<dbReference type="CDD" id="cd06779">
    <property type="entry name" value="cpPDZ_Deg_HtrA-like"/>
    <property type="match status" value="1"/>
</dbReference>
<dbReference type="SUPFAM" id="SSF50494">
    <property type="entry name" value="Trypsin-like serine proteases"/>
    <property type="match status" value="1"/>
</dbReference>
<proteinExistence type="predicted"/>
<evidence type="ECO:0000256" key="2">
    <source>
        <dbReference type="ARBA" id="ARBA00022801"/>
    </source>
</evidence>
<dbReference type="GO" id="GO:0004252">
    <property type="term" value="F:serine-type endopeptidase activity"/>
    <property type="evidence" value="ECO:0007669"/>
    <property type="project" value="InterPro"/>
</dbReference>
<dbReference type="InterPro" id="IPR001478">
    <property type="entry name" value="PDZ"/>
</dbReference>
<keyword evidence="1 5" id="KW-0645">Protease</keyword>
<keyword evidence="3" id="KW-1133">Transmembrane helix</keyword>
<dbReference type="PANTHER" id="PTHR43343">
    <property type="entry name" value="PEPTIDASE S12"/>
    <property type="match status" value="1"/>
</dbReference>
<dbReference type="InterPro" id="IPR036034">
    <property type="entry name" value="PDZ_sf"/>
</dbReference>
<accession>A0A6J4IMY1</accession>
<dbReference type="InterPro" id="IPR009003">
    <property type="entry name" value="Peptidase_S1_PA"/>
</dbReference>
<keyword evidence="2" id="KW-0378">Hydrolase</keyword>
<feature type="transmembrane region" description="Helical" evidence="3">
    <location>
        <begin position="12"/>
        <end position="32"/>
    </location>
</feature>
<protein>
    <submittedName>
        <fullName evidence="5">HtrA protease/chaperone protein</fullName>
    </submittedName>
</protein>
<dbReference type="Pfam" id="PF13365">
    <property type="entry name" value="Trypsin_2"/>
    <property type="match status" value="1"/>
</dbReference>
<evidence type="ECO:0000256" key="1">
    <source>
        <dbReference type="ARBA" id="ARBA00022670"/>
    </source>
</evidence>
<dbReference type="GO" id="GO:0006508">
    <property type="term" value="P:proteolysis"/>
    <property type="evidence" value="ECO:0007669"/>
    <property type="project" value="UniProtKB-KW"/>
</dbReference>
<gene>
    <name evidence="5" type="ORF">AVDCRST_MAG77-2465</name>
</gene>
<dbReference type="SMART" id="SM00228">
    <property type="entry name" value="PDZ"/>
    <property type="match status" value="1"/>
</dbReference>
<dbReference type="SUPFAM" id="SSF50156">
    <property type="entry name" value="PDZ domain-like"/>
    <property type="match status" value="1"/>
</dbReference>
<sequence>MADRVGRTLRAFVAVLVSMLLGVALTLGYLTASTGGRVGRSLLPVSIEAPLSRDGEASKAHLFDEQRVMDVCERAGPAVVAIESRVGQRRGLGSGVIIDPEGIVLTNYHVIRNATQLDVALSDRTRYTGRVLGTDPQNDLAVVRLVDAPGGLPVVPLGELEDIKPGALAIAIGNPGGLQRSVTVGVVSGLNRTLRDTPARAPIREVIQTDAAINPGNSGGPLLNSRGELIGINTAIEVVNGQRGFGGIGFAVPVTTARRYLPRLLAGETIEHPWLGISGGDVSQQIARERGLTTRGGVYIEETTGDGPAAAAGVQRNDVIVSLGGHTITGMDDLGERLDRSFLPGQLVKMGIMRGRERLELTVTLGKWPERLPPTR</sequence>
<dbReference type="Pfam" id="PF13180">
    <property type="entry name" value="PDZ_2"/>
    <property type="match status" value="1"/>
</dbReference>